<proteinExistence type="predicted"/>
<comment type="caution">
    <text evidence="1">The sequence shown here is derived from an EMBL/GenBank/DDBJ whole genome shotgun (WGS) entry which is preliminary data.</text>
</comment>
<accession>A0AAD5R4M1</accession>
<evidence type="ECO:0000313" key="1">
    <source>
        <dbReference type="EMBL" id="KAJ1369414.1"/>
    </source>
</evidence>
<keyword evidence="2" id="KW-1185">Reference proteome</keyword>
<sequence>MLFGSLVATTVEGAKGFVQRLAMQTIIDVLERQGRSALLPDAVISTILSQLTVDISYTPMNCPMVTDPEEMRESSILSNPLGVRGHRRSCQRNDKTFCVIVGNTVTGICTVAMGQQGKCNMPVNGMVTVTAINGTHLKISGTLSRMMWQSVVDRAVRMLASGPFGLHFISARATVCGN</sequence>
<dbReference type="Proteomes" id="UP001196413">
    <property type="component" value="Unassembled WGS sequence"/>
</dbReference>
<dbReference type="AlphaFoldDB" id="A0AAD5R4M1"/>
<dbReference type="EMBL" id="JAHQIW010006539">
    <property type="protein sequence ID" value="KAJ1369414.1"/>
    <property type="molecule type" value="Genomic_DNA"/>
</dbReference>
<evidence type="ECO:0000313" key="2">
    <source>
        <dbReference type="Proteomes" id="UP001196413"/>
    </source>
</evidence>
<name>A0AAD5R4M1_PARTN</name>
<organism evidence="1 2">
    <name type="scientific">Parelaphostrongylus tenuis</name>
    <name type="common">Meningeal worm</name>
    <dbReference type="NCBI Taxonomy" id="148309"/>
    <lineage>
        <taxon>Eukaryota</taxon>
        <taxon>Metazoa</taxon>
        <taxon>Ecdysozoa</taxon>
        <taxon>Nematoda</taxon>
        <taxon>Chromadorea</taxon>
        <taxon>Rhabditida</taxon>
        <taxon>Rhabditina</taxon>
        <taxon>Rhabditomorpha</taxon>
        <taxon>Strongyloidea</taxon>
        <taxon>Metastrongylidae</taxon>
        <taxon>Parelaphostrongylus</taxon>
    </lineage>
</organism>
<reference evidence="1" key="1">
    <citation type="submission" date="2021-06" db="EMBL/GenBank/DDBJ databases">
        <title>Parelaphostrongylus tenuis whole genome reference sequence.</title>
        <authorList>
            <person name="Garwood T.J."/>
            <person name="Larsen P.A."/>
            <person name="Fountain-Jones N.M."/>
            <person name="Garbe J.R."/>
            <person name="Macchietto M.G."/>
            <person name="Kania S.A."/>
            <person name="Gerhold R.W."/>
            <person name="Richards J.E."/>
            <person name="Wolf T.M."/>
        </authorList>
    </citation>
    <scope>NUCLEOTIDE SEQUENCE</scope>
    <source>
        <strain evidence="1">MNPRO001-30</strain>
        <tissue evidence="1">Meninges</tissue>
    </source>
</reference>
<gene>
    <name evidence="1" type="ORF">KIN20_030862</name>
</gene>
<protein>
    <submittedName>
        <fullName evidence="1">Uncharacterized protein</fullName>
    </submittedName>
</protein>